<dbReference type="Proteomes" id="UP000306319">
    <property type="component" value="Unassembled WGS sequence"/>
</dbReference>
<evidence type="ECO:0000313" key="2">
    <source>
        <dbReference type="Proteomes" id="UP000306319"/>
    </source>
</evidence>
<sequence length="477" mass="56229">MESKIREYFDDMVVYKDLQKCNFFKDLSLPSFLRDWLLKMFEDEDGNFDMDELTQFIHEYIPSKNEWINIKNRIILEGEKVKLLTRISIDISIKNQEVNFALPDFGITTKDTLIEDFIWNRYKDDLVKAKESWGVVELGYRYPEDKIPGKIKLVSFKNFCPYDIDLEFFKDVRNEFNVHEWIDLLLGAIDYNAKGYDNEEQKLAMIKRLLTFVEKRLNLIELAPKGTGKSYLFGNLSRYGYLSAGKTTRAKLFYDIARREEGLVFYHDFIAFDEVQKIEFDNPKEMTLTLQGYMEQGTIKIGDKNDVADAGFIMLGNIPQENMDEYSCMFESLPEVFRESALIDRIHGFIKGWEIPRMNEGLKICGWALNSEYFTTIMHLLRNDTSYRVIVDELLEYEMNGADTRDTEAIKRITTAYMKLLFPNVRSVRDISHRDFMKYCLRPAVKMREIIVKQLGMIDSQYKGKSLPKFLIRNDYE</sequence>
<keyword evidence="2" id="KW-1185">Reference proteome</keyword>
<accession>A0AC61RFV6</accession>
<dbReference type="EMBL" id="SRYB01000014">
    <property type="protein sequence ID" value="TGY78367.1"/>
    <property type="molecule type" value="Genomic_DNA"/>
</dbReference>
<protein>
    <submittedName>
        <fullName evidence="1">BREX system Lon protease-like protein BrxL</fullName>
    </submittedName>
</protein>
<evidence type="ECO:0000313" key="1">
    <source>
        <dbReference type="EMBL" id="TGY78367.1"/>
    </source>
</evidence>
<gene>
    <name evidence="1" type="primary">brxL</name>
    <name evidence="1" type="ORF">E5331_10850</name>
</gene>
<comment type="caution">
    <text evidence="1">The sequence shown here is derived from an EMBL/GenBank/DDBJ whole genome shotgun (WGS) entry which is preliminary data.</text>
</comment>
<organism evidence="1 2">
    <name type="scientific">Lepagella muris</name>
    <dbReference type="NCBI Taxonomy" id="3032870"/>
    <lineage>
        <taxon>Bacteria</taxon>
        <taxon>Pseudomonadati</taxon>
        <taxon>Bacteroidota</taxon>
        <taxon>Bacteroidia</taxon>
        <taxon>Bacteroidales</taxon>
        <taxon>Muribaculaceae</taxon>
        <taxon>Lepagella</taxon>
    </lineage>
</organism>
<proteinExistence type="predicted"/>
<name>A0AC61RFV6_9BACT</name>
<reference evidence="1" key="1">
    <citation type="submission" date="2019-04" db="EMBL/GenBank/DDBJ databases">
        <title>Microbes associate with the intestines of laboratory mice.</title>
        <authorList>
            <person name="Navarre W."/>
            <person name="Wong E."/>
            <person name="Huang K."/>
            <person name="Tropini C."/>
            <person name="Ng K."/>
            <person name="Yu B."/>
        </authorList>
    </citation>
    <scope>NUCLEOTIDE SEQUENCE</scope>
    <source>
        <strain evidence="1">NM04_E33</strain>
    </source>
</reference>